<accession>A0A5K1UND3</accession>
<reference evidence="1 2" key="1">
    <citation type="submission" date="2016-05" db="EMBL/GenBank/DDBJ databases">
        <title>First whole genome sequencing of Entamoeba histolytica HM1:IMSS-clone-6.</title>
        <authorList>
            <person name="Mukherjee Avik.K."/>
            <person name="Izumyama S."/>
            <person name="Nakada-Tsukui K."/>
            <person name="Nozaki T."/>
        </authorList>
    </citation>
    <scope>NUCLEOTIDE SEQUENCE [LARGE SCALE GENOMIC DNA]</scope>
    <source>
        <strain evidence="1 2">HM1:IMSS clone 6</strain>
    </source>
</reference>
<organism evidence="1 2">
    <name type="scientific">Entamoeba histolytica</name>
    <dbReference type="NCBI Taxonomy" id="5759"/>
    <lineage>
        <taxon>Eukaryota</taxon>
        <taxon>Amoebozoa</taxon>
        <taxon>Evosea</taxon>
        <taxon>Archamoebae</taxon>
        <taxon>Mastigamoebida</taxon>
        <taxon>Entamoebidae</taxon>
        <taxon>Entamoeba</taxon>
    </lineage>
</organism>
<dbReference type="EMBL" id="BDEQ01000001">
    <property type="protein sequence ID" value="GAT98453.1"/>
    <property type="molecule type" value="Genomic_DNA"/>
</dbReference>
<sequence>MEAIGSKYLNKNNILTTRYFNNNNTFYLDTIKTTDGITTINVKNITTNEEIDEMKEKMKETNTYINDIRDDVSQLSTLNTTNMNEINNLTNQLISLSSLVNTSLYSPFYSNEEALLQMTSLTSYINTEISRNTTIKQADIINTIGIKDANNHTYTFPLSTLMSWGTDSSKTFKNTSTDHKMYIFQFMFMINTDTDSTKKTKIHFRTNRIDSGNSSTIDKLSDRDKYYSNGYMIFTTREYVSTVGVYILNYTDGTLTYKNAVDIVQSSPNQSFIYYIDSKTPFDVWNDEEIKKEMN</sequence>
<dbReference type="VEuPathDB" id="AmoebaDB:EHI_059300"/>
<dbReference type="OMA" id="TVGVYML"/>
<protein>
    <submittedName>
        <fullName evidence="1">Uncharacterized protein</fullName>
    </submittedName>
</protein>
<name>A0A5K1UND3_ENTHI</name>
<evidence type="ECO:0000313" key="1">
    <source>
        <dbReference type="EMBL" id="GAT98453.1"/>
    </source>
</evidence>
<gene>
    <name evidence="1" type="ORF">CL6EHI_059300</name>
</gene>
<dbReference type="Proteomes" id="UP000078387">
    <property type="component" value="Unassembled WGS sequence"/>
</dbReference>
<evidence type="ECO:0000313" key="2">
    <source>
        <dbReference type="Proteomes" id="UP000078387"/>
    </source>
</evidence>
<proteinExistence type="predicted"/>
<comment type="caution">
    <text evidence="1">The sequence shown here is derived from an EMBL/GenBank/DDBJ whole genome shotgun (WGS) entry which is preliminary data.</text>
</comment>
<dbReference type="AlphaFoldDB" id="A0A5K1UND3"/>